<reference evidence="2" key="1">
    <citation type="journal article" date="2019" name="Int. J. Syst. Evol. Microbiol.">
        <title>The Global Catalogue of Microorganisms (GCM) 10K type strain sequencing project: providing services to taxonomists for standard genome sequencing and annotation.</title>
        <authorList>
            <consortium name="The Broad Institute Genomics Platform"/>
            <consortium name="The Broad Institute Genome Sequencing Center for Infectious Disease"/>
            <person name="Wu L."/>
            <person name="Ma J."/>
        </authorList>
    </citation>
    <scope>NUCLEOTIDE SEQUENCE [LARGE SCALE GENOMIC DNA]</scope>
    <source>
        <strain evidence="2">CGMCC 1.12376</strain>
    </source>
</reference>
<dbReference type="EMBL" id="JBHUDE010000163">
    <property type="protein sequence ID" value="MFD1609791.1"/>
    <property type="molecule type" value="Genomic_DNA"/>
</dbReference>
<accession>A0ABW4HW54</accession>
<evidence type="ECO:0000313" key="1">
    <source>
        <dbReference type="EMBL" id="MFD1609791.1"/>
    </source>
</evidence>
<organism evidence="1 2">
    <name type="scientific">Oceanobacillus luteolus</name>
    <dbReference type="NCBI Taxonomy" id="1274358"/>
    <lineage>
        <taxon>Bacteria</taxon>
        <taxon>Bacillati</taxon>
        <taxon>Bacillota</taxon>
        <taxon>Bacilli</taxon>
        <taxon>Bacillales</taxon>
        <taxon>Bacillaceae</taxon>
        <taxon>Oceanobacillus</taxon>
    </lineage>
</organism>
<proteinExistence type="predicted"/>
<keyword evidence="2" id="KW-1185">Reference proteome</keyword>
<name>A0ABW4HW54_9BACI</name>
<evidence type="ECO:0000313" key="2">
    <source>
        <dbReference type="Proteomes" id="UP001597221"/>
    </source>
</evidence>
<protein>
    <submittedName>
        <fullName evidence="1">Uncharacterized protein</fullName>
    </submittedName>
</protein>
<dbReference type="Proteomes" id="UP001597221">
    <property type="component" value="Unassembled WGS sequence"/>
</dbReference>
<gene>
    <name evidence="1" type="ORF">ACFSBH_19415</name>
</gene>
<comment type="caution">
    <text evidence="1">The sequence shown here is derived from an EMBL/GenBank/DDBJ whole genome shotgun (WGS) entry which is preliminary data.</text>
</comment>
<sequence length="208" mass="24490">MLKIFTYEEPLKHLITASLMSVAYPNHDYTRTRISCLYVPYSPDKSSYIKSYIKQHELYNFVVFNNATDEFKIRIPDWLSTYVSNWFVGKEKIFKRNFIKDNDYQAIMIFINLFGHRQIEGIAIPTSVSPRYLFTLLFSVSHNLKIKTMISNKQIKILDRKELFLNTLSRATTLDSSHIANFLLKKEKQIIQESLDKLAKRQRSGIYA</sequence>